<dbReference type="InterPro" id="IPR018485">
    <property type="entry name" value="FGGY_C"/>
</dbReference>
<gene>
    <name evidence="10" type="ORF">HMPREF1534_02506</name>
</gene>
<dbReference type="OrthoDB" id="9805576at2"/>
<proteinExistence type="inferred from homology"/>
<evidence type="ECO:0000256" key="2">
    <source>
        <dbReference type="ARBA" id="ARBA00022679"/>
    </source>
</evidence>
<sequence length="493" mass="54862">MEHTYFFAVDLGATSGRTILGCLGDGKLELKEVTRFPNHIIEACGHCYWDIYALYREIINGLKTIAKDNIPIRSIGIDTWGVDFALIGKDGELLRNPYCYRDPHTVGAPEEYFTHIPRERVYDITGIQIMNFNSLFQLSTLHRNHCTALEAADKILFMPDALGYMLTGKMVTEYTIASTSQILNPRTKRFEKELLDVVGVREEQFGRFVFPGEQIGVLTEEVQKLTGLGAVPVISVAGHDTASAVAAVPAQNENFAYLSSGTWSLMGIEVKDAIINKESYEQNFTNEGGVEGTTRFLKNICGMWLLERCRKEWETTNNSYSYTELIDAALAAPAFRSLINPDAPCFQNPASMIKAIAGYCKQTGQPVPETYGEITRCIFDSLSMRYKQIFSVLQKIAPFPIEKLHIIGGGSRNNLLSQFTCNAVGVPVMAGPSEGTAIGNIMLQAKANGLVNDIAAMRRLISTSVETVSFEPQNTTQWEEAYHKYLACYREDI</sequence>
<keyword evidence="7" id="KW-0684">Rhamnose metabolism</keyword>
<organism evidence="10 11">
    <name type="scientific">Phocaeicola massiliensis B84634 = Timone 84634 = DSM 17679 = JCM 13223</name>
    <dbReference type="NCBI Taxonomy" id="1121098"/>
    <lineage>
        <taxon>Bacteria</taxon>
        <taxon>Pseudomonadati</taxon>
        <taxon>Bacteroidota</taxon>
        <taxon>Bacteroidia</taxon>
        <taxon>Bacteroidales</taxon>
        <taxon>Bacteroidaceae</taxon>
        <taxon>Phocaeicola</taxon>
    </lineage>
</organism>
<dbReference type="CDD" id="cd07771">
    <property type="entry name" value="ASKHA_NBD_FGGY_RhaB-like"/>
    <property type="match status" value="1"/>
</dbReference>
<dbReference type="GO" id="GO:0005829">
    <property type="term" value="C:cytosol"/>
    <property type="evidence" value="ECO:0007669"/>
    <property type="project" value="TreeGrafter"/>
</dbReference>
<evidence type="ECO:0000313" key="11">
    <source>
        <dbReference type="Proteomes" id="UP000017831"/>
    </source>
</evidence>
<evidence type="ECO:0000256" key="4">
    <source>
        <dbReference type="ARBA" id="ARBA00022777"/>
    </source>
</evidence>
<feature type="domain" description="Carbohydrate kinase FGGY N-terminal" evidence="8">
    <location>
        <begin position="5"/>
        <end position="245"/>
    </location>
</feature>
<protein>
    <submittedName>
        <fullName evidence="10">Rhamnulokinase</fullName>
    </submittedName>
</protein>
<dbReference type="Pfam" id="PF00370">
    <property type="entry name" value="FGGY_N"/>
    <property type="match status" value="1"/>
</dbReference>
<dbReference type="SUPFAM" id="SSF53067">
    <property type="entry name" value="Actin-like ATPase domain"/>
    <property type="match status" value="2"/>
</dbReference>
<dbReference type="HOGENOM" id="CLU_039395_0_1_10"/>
<evidence type="ECO:0000256" key="7">
    <source>
        <dbReference type="ARBA" id="ARBA00023308"/>
    </source>
</evidence>
<keyword evidence="5" id="KW-0067">ATP-binding</keyword>
<comment type="caution">
    <text evidence="10">The sequence shown here is derived from an EMBL/GenBank/DDBJ whole genome shotgun (WGS) entry which is preliminary data.</text>
</comment>
<keyword evidence="2" id="KW-0808">Transferase</keyword>
<dbReference type="PANTHER" id="PTHR10196">
    <property type="entry name" value="SUGAR KINASE"/>
    <property type="match status" value="1"/>
</dbReference>
<dbReference type="eggNOG" id="COG1070">
    <property type="taxonomic scope" value="Bacteria"/>
</dbReference>
<dbReference type="GO" id="GO:0006071">
    <property type="term" value="P:glycerol metabolic process"/>
    <property type="evidence" value="ECO:0007669"/>
    <property type="project" value="TreeGrafter"/>
</dbReference>
<evidence type="ECO:0000256" key="5">
    <source>
        <dbReference type="ARBA" id="ARBA00022840"/>
    </source>
</evidence>
<evidence type="ECO:0000313" key="10">
    <source>
        <dbReference type="EMBL" id="EOA54034.1"/>
    </source>
</evidence>
<reference evidence="10 11" key="1">
    <citation type="submission" date="2013-04" db="EMBL/GenBank/DDBJ databases">
        <title>The Genome Sequence of Bacteroides massiliensis DSM 17679.</title>
        <authorList>
            <consortium name="The Broad Institute Genomics Platform"/>
            <person name="Earl A."/>
            <person name="Ward D."/>
            <person name="Feldgarden M."/>
            <person name="Gevers D."/>
            <person name="Martens E."/>
            <person name="Fenner L."/>
            <person name="Roux V."/>
            <person name="Mallet M.N."/>
            <person name="Raoult D."/>
            <person name="Walker B."/>
            <person name="Young S."/>
            <person name="Zeng Q."/>
            <person name="Gargeya S."/>
            <person name="Fitzgerald M."/>
            <person name="Haas B."/>
            <person name="Abouelleil A."/>
            <person name="Allen A.W."/>
            <person name="Alvarado L."/>
            <person name="Arachchi H.M."/>
            <person name="Berlin A.M."/>
            <person name="Chapman S.B."/>
            <person name="Gainer-Dewar J."/>
            <person name="Goldberg J."/>
            <person name="Griggs A."/>
            <person name="Gujja S."/>
            <person name="Hansen M."/>
            <person name="Howarth C."/>
            <person name="Imamovic A."/>
            <person name="Ireland A."/>
            <person name="Larimer J."/>
            <person name="McCowan C."/>
            <person name="Murphy C."/>
            <person name="Pearson M."/>
            <person name="Poon T.W."/>
            <person name="Priest M."/>
            <person name="Roberts A."/>
            <person name="Saif S."/>
            <person name="Shea T."/>
            <person name="Sisk P."/>
            <person name="Sykes S."/>
            <person name="Wortman J."/>
            <person name="Nusbaum C."/>
            <person name="Birren B."/>
        </authorList>
    </citation>
    <scope>NUCLEOTIDE SEQUENCE [LARGE SCALE GENOMIC DNA]</scope>
    <source>
        <strain evidence="11">B84634 / Timone 84634 / DSM 17679 / JCM 13223</strain>
    </source>
</reference>
<feature type="domain" description="Carbohydrate kinase FGGY C-terminal" evidence="9">
    <location>
        <begin position="256"/>
        <end position="447"/>
    </location>
</feature>
<comment type="similarity">
    <text evidence="1">Belongs to the FGGY kinase family.</text>
</comment>
<dbReference type="InterPro" id="IPR018484">
    <property type="entry name" value="FGGY_N"/>
</dbReference>
<dbReference type="EMBL" id="AQHY01000028">
    <property type="protein sequence ID" value="EOA54034.1"/>
    <property type="molecule type" value="Genomic_DNA"/>
</dbReference>
<keyword evidence="11" id="KW-1185">Reference proteome</keyword>
<dbReference type="PANTHER" id="PTHR10196:SF93">
    <property type="entry name" value="L-RHAMNULOKINASE"/>
    <property type="match status" value="1"/>
</dbReference>
<dbReference type="GO" id="GO:0008993">
    <property type="term" value="F:rhamnulokinase activity"/>
    <property type="evidence" value="ECO:0007669"/>
    <property type="project" value="InterPro"/>
</dbReference>
<dbReference type="GO" id="GO:0004370">
    <property type="term" value="F:glycerol kinase activity"/>
    <property type="evidence" value="ECO:0007669"/>
    <property type="project" value="TreeGrafter"/>
</dbReference>
<evidence type="ECO:0000259" key="9">
    <source>
        <dbReference type="Pfam" id="PF02782"/>
    </source>
</evidence>
<name>U6RBM6_9BACT</name>
<dbReference type="Gene3D" id="3.30.420.40">
    <property type="match status" value="2"/>
</dbReference>
<dbReference type="InterPro" id="IPR013449">
    <property type="entry name" value="Rhamnulokinase"/>
</dbReference>
<accession>U6RBM6</accession>
<dbReference type="Pfam" id="PF02782">
    <property type="entry name" value="FGGY_C"/>
    <property type="match status" value="1"/>
</dbReference>
<dbReference type="STRING" id="1121098.HMPREF1534_02506"/>
<keyword evidence="4 10" id="KW-0418">Kinase</keyword>
<evidence type="ECO:0000256" key="6">
    <source>
        <dbReference type="ARBA" id="ARBA00023157"/>
    </source>
</evidence>
<dbReference type="GO" id="GO:0019301">
    <property type="term" value="P:rhamnose catabolic process"/>
    <property type="evidence" value="ECO:0007669"/>
    <property type="project" value="InterPro"/>
</dbReference>
<keyword evidence="3" id="KW-0547">Nucleotide-binding</keyword>
<dbReference type="GeneID" id="60061567"/>
<dbReference type="InterPro" id="IPR043129">
    <property type="entry name" value="ATPase_NBD"/>
</dbReference>
<dbReference type="PATRIC" id="fig|1121098.3.peg.2542"/>
<dbReference type="GO" id="GO:0005524">
    <property type="term" value="F:ATP binding"/>
    <property type="evidence" value="ECO:0007669"/>
    <property type="project" value="UniProtKB-KW"/>
</dbReference>
<keyword evidence="6" id="KW-1015">Disulfide bond</keyword>
<evidence type="ECO:0000259" key="8">
    <source>
        <dbReference type="Pfam" id="PF00370"/>
    </source>
</evidence>
<dbReference type="Proteomes" id="UP000017831">
    <property type="component" value="Unassembled WGS sequence"/>
</dbReference>
<evidence type="ECO:0000256" key="3">
    <source>
        <dbReference type="ARBA" id="ARBA00022741"/>
    </source>
</evidence>
<dbReference type="RefSeq" id="WP_005941584.1">
    <property type="nucleotide sequence ID" value="NZ_KB890326.1"/>
</dbReference>
<evidence type="ECO:0000256" key="1">
    <source>
        <dbReference type="ARBA" id="ARBA00009156"/>
    </source>
</evidence>
<dbReference type="AlphaFoldDB" id="U6RBM6"/>